<dbReference type="InParanoid" id="K3YE21"/>
<feature type="compositionally biased region" description="Low complexity" evidence="2">
    <location>
        <begin position="19"/>
        <end position="42"/>
    </location>
</feature>
<dbReference type="eggNOG" id="ENOG502R3UZ">
    <property type="taxonomic scope" value="Eukaryota"/>
</dbReference>
<dbReference type="OMA" id="WTHEDER"/>
<organism evidence="4 5">
    <name type="scientific">Setaria italica</name>
    <name type="common">Foxtail millet</name>
    <name type="synonym">Panicum italicum</name>
    <dbReference type="NCBI Taxonomy" id="4555"/>
    <lineage>
        <taxon>Eukaryota</taxon>
        <taxon>Viridiplantae</taxon>
        <taxon>Streptophyta</taxon>
        <taxon>Embryophyta</taxon>
        <taxon>Tracheophyta</taxon>
        <taxon>Spermatophyta</taxon>
        <taxon>Magnoliopsida</taxon>
        <taxon>Liliopsida</taxon>
        <taxon>Poales</taxon>
        <taxon>Poaceae</taxon>
        <taxon>PACMAD clade</taxon>
        <taxon>Panicoideae</taxon>
        <taxon>Panicodae</taxon>
        <taxon>Paniceae</taxon>
        <taxon>Cenchrinae</taxon>
        <taxon>Setaria</taxon>
    </lineage>
</organism>
<feature type="compositionally biased region" description="Basic residues" evidence="2">
    <location>
        <begin position="43"/>
        <end position="53"/>
    </location>
</feature>
<dbReference type="Pfam" id="PF04504">
    <property type="entry name" value="GeBP-like_DBD"/>
    <property type="match status" value="1"/>
</dbReference>
<feature type="compositionally biased region" description="Low complexity" evidence="2">
    <location>
        <begin position="54"/>
        <end position="66"/>
    </location>
</feature>
<evidence type="ECO:0000313" key="4">
    <source>
        <dbReference type="EnsemblPlants" id="KQK96117"/>
    </source>
</evidence>
<evidence type="ECO:0000256" key="1">
    <source>
        <dbReference type="ARBA" id="ARBA00010820"/>
    </source>
</evidence>
<dbReference type="EMBL" id="AGNK02004041">
    <property type="status" value="NOT_ANNOTATED_CDS"/>
    <property type="molecule type" value="Genomic_DNA"/>
</dbReference>
<accession>K3YE21</accession>
<evidence type="ECO:0000256" key="2">
    <source>
        <dbReference type="SAM" id="MobiDB-lite"/>
    </source>
</evidence>
<proteinExistence type="inferred from homology"/>
<keyword evidence="5" id="KW-1185">Reference proteome</keyword>
<dbReference type="InterPro" id="IPR053932">
    <property type="entry name" value="GeBP-like_DBD"/>
</dbReference>
<feature type="compositionally biased region" description="Low complexity" evidence="2">
    <location>
        <begin position="91"/>
        <end position="106"/>
    </location>
</feature>
<feature type="region of interest" description="Disordered" evidence="2">
    <location>
        <begin position="1"/>
        <end position="118"/>
    </location>
</feature>
<sequence>PAMASFRSGPGNQPAVTISSGSSVRSVVDLSSSSDSNEATSRPTRRVARRRRPSSSVRSPAAASTDTGGGGGGDEAATSRPRTASRRRRPSSPASSAVSVGSSARSAGDESTSRLRRRYNKWTHEDEREVLNIMGDLLKDNHGVIPGASHILKELRGKPAFSRRGLQVRELSDKMYRLKRKFATTADKAAANRGKLPRRTKYRDEKLYEMSQDHDLWPDVAADDGAAYLEARGIAPRPRR</sequence>
<evidence type="ECO:0000313" key="5">
    <source>
        <dbReference type="Proteomes" id="UP000004995"/>
    </source>
</evidence>
<name>K3YE21_SETIT</name>
<dbReference type="Proteomes" id="UP000004995">
    <property type="component" value="Unassembled WGS sequence"/>
</dbReference>
<protein>
    <recommendedName>
        <fullName evidence="3">Glabrous enhancer-binding protein-like DBD domain-containing protein</fullName>
    </recommendedName>
</protein>
<reference evidence="5" key="1">
    <citation type="journal article" date="2012" name="Nat. Biotechnol.">
        <title>Reference genome sequence of the model plant Setaria.</title>
        <authorList>
            <person name="Bennetzen J.L."/>
            <person name="Schmutz J."/>
            <person name="Wang H."/>
            <person name="Percifield R."/>
            <person name="Hawkins J."/>
            <person name="Pontaroli A.C."/>
            <person name="Estep M."/>
            <person name="Feng L."/>
            <person name="Vaughn J.N."/>
            <person name="Grimwood J."/>
            <person name="Jenkins J."/>
            <person name="Barry K."/>
            <person name="Lindquist E."/>
            <person name="Hellsten U."/>
            <person name="Deshpande S."/>
            <person name="Wang X."/>
            <person name="Wu X."/>
            <person name="Mitros T."/>
            <person name="Triplett J."/>
            <person name="Yang X."/>
            <person name="Ye C.Y."/>
            <person name="Mauro-Herrera M."/>
            <person name="Wang L."/>
            <person name="Li P."/>
            <person name="Sharma M."/>
            <person name="Sharma R."/>
            <person name="Ronald P.C."/>
            <person name="Panaud O."/>
            <person name="Kellogg E.A."/>
            <person name="Brutnell T.P."/>
            <person name="Doust A.N."/>
            <person name="Tuskan G.A."/>
            <person name="Rokhsar D."/>
            <person name="Devos K.M."/>
        </authorList>
    </citation>
    <scope>NUCLEOTIDE SEQUENCE [LARGE SCALE GENOMIC DNA]</scope>
    <source>
        <strain evidence="5">cv. Yugu1</strain>
    </source>
</reference>
<dbReference type="Gramene" id="KQK96117">
    <property type="protein sequence ID" value="KQK96117"/>
    <property type="gene ID" value="SETIT_012480mg"/>
</dbReference>
<dbReference type="GO" id="GO:0005634">
    <property type="term" value="C:nucleus"/>
    <property type="evidence" value="ECO:0000318"/>
    <property type="project" value="GO_Central"/>
</dbReference>
<dbReference type="HOGENOM" id="CLU_1079307_0_0_1"/>
<comment type="similarity">
    <text evidence="1">Belongs to the GeBP family.</text>
</comment>
<dbReference type="EnsemblPlants" id="KQK96117">
    <property type="protein sequence ID" value="KQK96117"/>
    <property type="gene ID" value="SETIT_012480mg"/>
</dbReference>
<dbReference type="AlphaFoldDB" id="K3YE21"/>
<reference evidence="4" key="2">
    <citation type="submission" date="2018-08" db="UniProtKB">
        <authorList>
            <consortium name="EnsemblPlants"/>
        </authorList>
    </citation>
    <scope>IDENTIFICATION</scope>
    <source>
        <strain evidence="4">Yugu1</strain>
    </source>
</reference>
<evidence type="ECO:0000259" key="3">
    <source>
        <dbReference type="Pfam" id="PF04504"/>
    </source>
</evidence>
<feature type="domain" description="Glabrous enhancer-binding protein-like DBD" evidence="3">
    <location>
        <begin position="121"/>
        <end position="212"/>
    </location>
</feature>